<reference evidence="9" key="1">
    <citation type="journal article" date="2019" name="Int. J. Syst. Evol. Microbiol.">
        <title>The Global Catalogue of Microorganisms (GCM) 10K type strain sequencing project: providing services to taxonomists for standard genome sequencing and annotation.</title>
        <authorList>
            <consortium name="The Broad Institute Genomics Platform"/>
            <consortium name="The Broad Institute Genome Sequencing Center for Infectious Disease"/>
            <person name="Wu L."/>
            <person name="Ma J."/>
        </authorList>
    </citation>
    <scope>NUCLEOTIDE SEQUENCE [LARGE SCALE GENOMIC DNA]</scope>
    <source>
        <strain evidence="9">NBRC 106593</strain>
    </source>
</reference>
<keyword evidence="4 6" id="KW-0378">Hydrolase</keyword>
<dbReference type="Gene3D" id="3.40.50.1010">
    <property type="entry name" value="5'-nuclease"/>
    <property type="match status" value="1"/>
</dbReference>
<accession>A0ABW2AQF3</accession>
<keyword evidence="3 6" id="KW-0479">Metal-binding</keyword>
<organism evidence="8 9">
    <name type="scientific">Branchiibius cervicis</name>
    <dbReference type="NCBI Taxonomy" id="908252"/>
    <lineage>
        <taxon>Bacteria</taxon>
        <taxon>Bacillati</taxon>
        <taxon>Actinomycetota</taxon>
        <taxon>Actinomycetes</taxon>
        <taxon>Micrococcales</taxon>
        <taxon>Dermacoccaceae</taxon>
        <taxon>Branchiibius</taxon>
    </lineage>
</organism>
<evidence type="ECO:0000313" key="9">
    <source>
        <dbReference type="Proteomes" id="UP001596356"/>
    </source>
</evidence>
<evidence type="ECO:0000256" key="3">
    <source>
        <dbReference type="ARBA" id="ARBA00022723"/>
    </source>
</evidence>
<evidence type="ECO:0000259" key="7">
    <source>
        <dbReference type="Pfam" id="PF01850"/>
    </source>
</evidence>
<keyword evidence="1 6" id="KW-1277">Toxin-antitoxin system</keyword>
<gene>
    <name evidence="6" type="primary">vapC</name>
    <name evidence="8" type="ORF">ACFQBT_03665</name>
</gene>
<keyword evidence="9" id="KW-1185">Reference proteome</keyword>
<dbReference type="RefSeq" id="WP_377820462.1">
    <property type="nucleotide sequence ID" value="NZ_JBHSWJ010000002.1"/>
</dbReference>
<comment type="similarity">
    <text evidence="6">Belongs to the PINc/VapC protein family.</text>
</comment>
<dbReference type="EC" id="3.1.-.-" evidence="6"/>
<feature type="binding site" evidence="6">
    <location>
        <position position="5"/>
    </location>
    <ligand>
        <name>Mg(2+)</name>
        <dbReference type="ChEBI" id="CHEBI:18420"/>
    </ligand>
</feature>
<proteinExistence type="inferred from homology"/>
<dbReference type="Proteomes" id="UP001596356">
    <property type="component" value="Unassembled WGS sequence"/>
</dbReference>
<evidence type="ECO:0000256" key="5">
    <source>
        <dbReference type="ARBA" id="ARBA00022842"/>
    </source>
</evidence>
<dbReference type="SUPFAM" id="SSF88723">
    <property type="entry name" value="PIN domain-like"/>
    <property type="match status" value="1"/>
</dbReference>
<comment type="function">
    <text evidence="6">Toxic component of a toxin-antitoxin (TA) system. An RNase.</text>
</comment>
<evidence type="ECO:0000256" key="2">
    <source>
        <dbReference type="ARBA" id="ARBA00022722"/>
    </source>
</evidence>
<evidence type="ECO:0000256" key="1">
    <source>
        <dbReference type="ARBA" id="ARBA00022649"/>
    </source>
</evidence>
<keyword evidence="6" id="KW-0800">Toxin</keyword>
<evidence type="ECO:0000256" key="4">
    <source>
        <dbReference type="ARBA" id="ARBA00022801"/>
    </source>
</evidence>
<protein>
    <recommendedName>
        <fullName evidence="6">Ribonuclease VapC</fullName>
        <shortName evidence="6">RNase VapC</shortName>
        <ecNumber evidence="6">3.1.-.-</ecNumber>
    </recommendedName>
    <alternativeName>
        <fullName evidence="6">Toxin VapC</fullName>
    </alternativeName>
</protein>
<feature type="domain" description="PIN" evidence="7">
    <location>
        <begin position="2"/>
        <end position="112"/>
    </location>
</feature>
<feature type="binding site" evidence="6">
    <location>
        <position position="86"/>
    </location>
    <ligand>
        <name>Mg(2+)</name>
        <dbReference type="ChEBI" id="CHEBI:18420"/>
    </ligand>
</feature>
<dbReference type="Pfam" id="PF01850">
    <property type="entry name" value="PIN"/>
    <property type="match status" value="1"/>
</dbReference>
<sequence length="122" mass="13081">MILVDTSIWVDHLHRADADLISLLEADEVGCHPYVIAELALGSIADREVVIDLLSNLACFPVLTDSELLELVGGNKLWGQGLSMVDAALLGAVKLVPGARLWTRDKRLAAAAGGLNWPGRRS</sequence>
<dbReference type="InterPro" id="IPR029060">
    <property type="entry name" value="PIN-like_dom_sf"/>
</dbReference>
<name>A0ABW2AQF3_9MICO</name>
<evidence type="ECO:0000256" key="6">
    <source>
        <dbReference type="HAMAP-Rule" id="MF_00265"/>
    </source>
</evidence>
<evidence type="ECO:0000313" key="8">
    <source>
        <dbReference type="EMBL" id="MFC6712988.1"/>
    </source>
</evidence>
<dbReference type="HAMAP" id="MF_00265">
    <property type="entry name" value="VapC_Nob1"/>
    <property type="match status" value="1"/>
</dbReference>
<keyword evidence="5 6" id="KW-0460">Magnesium</keyword>
<comment type="caution">
    <text evidence="8">The sequence shown here is derived from an EMBL/GenBank/DDBJ whole genome shotgun (WGS) entry which is preliminary data.</text>
</comment>
<dbReference type="InterPro" id="IPR002716">
    <property type="entry name" value="PIN_dom"/>
</dbReference>
<dbReference type="InterPro" id="IPR022907">
    <property type="entry name" value="VapC_family"/>
</dbReference>
<comment type="cofactor">
    <cofactor evidence="6">
        <name>Mg(2+)</name>
        <dbReference type="ChEBI" id="CHEBI:18420"/>
    </cofactor>
</comment>
<keyword evidence="2 6" id="KW-0540">Nuclease</keyword>
<dbReference type="EMBL" id="JBHSWJ010000002">
    <property type="protein sequence ID" value="MFC6712988.1"/>
    <property type="molecule type" value="Genomic_DNA"/>
</dbReference>